<dbReference type="EMBL" id="JACLQD010000001">
    <property type="protein sequence ID" value="MBC2834738.1"/>
    <property type="molecule type" value="Genomic_DNA"/>
</dbReference>
<dbReference type="RefSeq" id="WP_185796311.1">
    <property type="nucleotide sequence ID" value="NZ_JACLQD010000001.1"/>
</dbReference>
<dbReference type="SUPFAM" id="SSF53756">
    <property type="entry name" value="UDP-Glycosyltransferase/glycogen phosphorylase"/>
    <property type="match status" value="2"/>
</dbReference>
<dbReference type="Proteomes" id="UP000555411">
    <property type="component" value="Unassembled WGS sequence"/>
</dbReference>
<dbReference type="GO" id="GO:0016740">
    <property type="term" value="F:transferase activity"/>
    <property type="evidence" value="ECO:0007669"/>
    <property type="project" value="UniProtKB-KW"/>
</dbReference>
<dbReference type="Gene3D" id="3.40.50.2000">
    <property type="entry name" value="Glycogen Phosphorylase B"/>
    <property type="match status" value="2"/>
</dbReference>
<gene>
    <name evidence="1" type="ORF">H7F16_04420</name>
</gene>
<comment type="caution">
    <text evidence="1">The sequence shown here is derived from an EMBL/GenBank/DDBJ whole genome shotgun (WGS) entry which is preliminary data.</text>
</comment>
<name>A0A842I6Z7_9RHOB</name>
<keyword evidence="2" id="KW-1185">Reference proteome</keyword>
<dbReference type="AlphaFoldDB" id="A0A842I6Z7"/>
<protein>
    <submittedName>
        <fullName evidence="1">Glycosyltransferase</fullName>
    </submittedName>
</protein>
<proteinExistence type="predicted"/>
<keyword evidence="1" id="KW-0808">Transferase</keyword>
<dbReference type="PANTHER" id="PTHR12526">
    <property type="entry name" value="GLYCOSYLTRANSFERASE"/>
    <property type="match status" value="1"/>
</dbReference>
<dbReference type="Pfam" id="PF13692">
    <property type="entry name" value="Glyco_trans_1_4"/>
    <property type="match status" value="1"/>
</dbReference>
<evidence type="ECO:0000313" key="2">
    <source>
        <dbReference type="Proteomes" id="UP000555411"/>
    </source>
</evidence>
<evidence type="ECO:0000313" key="1">
    <source>
        <dbReference type="EMBL" id="MBC2834738.1"/>
    </source>
</evidence>
<sequence>MNRIELMGRVEQLHRASQALHGLVQKSSGKTARVVTLGPRLAPVARAAGARAAGARAAVAVGDVADAGWPAAVLPDVPMVAPTGFGALTQGLGACETVACDVTGLRGADLDAAVSAIVQQQRQGAALRPVFLTDARDFSAMSQRGFVVEFLPRGIEDARRDFIARKWGVDRWVDLRDVRAAVVTPEPKPAPVAKPAAVAAPAKRKRAAVIAWDLGHNPVGRAMVIYDLLERDWDVELIGPIWSRFGGKVWGPIAGSNRKVRGFACKSMEDYWPAAVAMASAADYDLVVACKPRLPSLLLGALIKERCGCPLVLDVDDFELSFFPDETSAPLDDLAAAGVDALREPYGELATRAADGIVRDADAVIVSNMALRKRFGGIMVRHARDEADFHADRFDRAAERARMGMADDDFALVFVGTARAHKGVFDIAKTLAALEDKRFVLHLVGTITDKRIRAELDRHKGARIVYHPDCAFEDLPSNIVAGDAVVLLQDKVHPISQYQIPAKVSDAGAFGLPILVTDVPPLRDLALQGMVEVIEADGLAERLTALRAERDAGMAHVGRRAVREAFEQELGFRVNRERLELAIARAAEAGPGLPPSFRKLLDIAERGYAALRPAAPAVVAEPAADAFDLVMFWKQNDSGIYGRRSDMMMKHLVASGRVRRVLQLDAPMEVQDLAKLADPSRGSAGAMVLGNTVANQYGLRDSGAMRARTYLWDRKGKRSVLPGVGRSLADYPAWVEAQMTAAGIDAANAYAWVCPVVFDFPAVAARIPFRGIIGDLIDDQRNFAMSDAYRPKIAASYEATLPLFDLTFTNCAPVAEAFAPLAADIRVVPNGTERVAQGLAVPEMLARLPRPLAGYVGNLRDRIDWGLIRATALAMPDVHFAIVGGGARAEDTAEVEGLPNVTFTGVVPYDQVHGCIGAFDVALVPHLKNALTTSMNPLKVYNYFAAGRHIVSTEVENVDAELLPYIRFADGAEAFAAQLRDALAAPAPGGPEYEAVLDGITWDARAAAVLAAIDAHMGA</sequence>
<accession>A0A842I6Z7</accession>
<organism evidence="1 2">
    <name type="scientific">Paragemmobacter straminiformis</name>
    <dbReference type="NCBI Taxonomy" id="2045119"/>
    <lineage>
        <taxon>Bacteria</taxon>
        <taxon>Pseudomonadati</taxon>
        <taxon>Pseudomonadota</taxon>
        <taxon>Alphaproteobacteria</taxon>
        <taxon>Rhodobacterales</taxon>
        <taxon>Paracoccaceae</taxon>
        <taxon>Paragemmobacter</taxon>
    </lineage>
</organism>
<reference evidence="1 2" key="1">
    <citation type="journal article" date="2017" name="Int. J. Syst. Evol. Microbiol.">
        <title>Gemmobacter straminiformis sp. nov., isolated from an artificial fountain.</title>
        <authorList>
            <person name="Kang J.Y."/>
            <person name="Kim M.J."/>
            <person name="Chun J."/>
            <person name="Son K.P."/>
            <person name="Jahng K.Y."/>
        </authorList>
    </citation>
    <scope>NUCLEOTIDE SEQUENCE [LARGE SCALE GENOMIC DNA]</scope>
    <source>
        <strain evidence="1 2">CAM-8</strain>
    </source>
</reference>